<protein>
    <submittedName>
        <fullName evidence="3">Putative c-type lectin</fullName>
    </submittedName>
</protein>
<dbReference type="PROSITE" id="PS50041">
    <property type="entry name" value="C_TYPE_LECTIN_2"/>
    <property type="match status" value="1"/>
</dbReference>
<feature type="domain" description="C-type lectin" evidence="2">
    <location>
        <begin position="189"/>
        <end position="311"/>
    </location>
</feature>
<evidence type="ECO:0000259" key="2">
    <source>
        <dbReference type="PROSITE" id="PS50041"/>
    </source>
</evidence>
<dbReference type="GO" id="GO:0030246">
    <property type="term" value="F:carbohydrate binding"/>
    <property type="evidence" value="ECO:0007669"/>
    <property type="project" value="UniProtKB-KW"/>
</dbReference>
<dbReference type="EMBL" id="GITU01002162">
    <property type="protein sequence ID" value="MBC1170865.1"/>
    <property type="molecule type" value="Transcribed_RNA"/>
</dbReference>
<dbReference type="VEuPathDB" id="VectorBase:LLONM1_011892"/>
<keyword evidence="3" id="KW-0430">Lectin</keyword>
<evidence type="ECO:0000313" key="3">
    <source>
        <dbReference type="EMBL" id="MBC1170865.1"/>
    </source>
</evidence>
<evidence type="ECO:0000313" key="4">
    <source>
        <dbReference type="EnsemblMetazoa" id="LLOJ005068-PA"/>
    </source>
</evidence>
<dbReference type="InterPro" id="IPR001304">
    <property type="entry name" value="C-type_lectin-like"/>
</dbReference>
<reference evidence="5" key="1">
    <citation type="submission" date="2012-05" db="EMBL/GenBank/DDBJ databases">
        <title>Whole Genome Assembly of Lutzomyia longipalpis.</title>
        <authorList>
            <person name="Richards S."/>
            <person name="Qu C."/>
            <person name="Dillon R."/>
            <person name="Worley K."/>
            <person name="Scherer S."/>
            <person name="Batterton M."/>
            <person name="Taylor A."/>
            <person name="Hawes A."/>
            <person name="Hernandez B."/>
            <person name="Kovar C."/>
            <person name="Mandapat C."/>
            <person name="Pham C."/>
            <person name="Qu C."/>
            <person name="Jing C."/>
            <person name="Bess C."/>
            <person name="Bandaranaike D."/>
            <person name="Ngo D."/>
            <person name="Ongeri F."/>
            <person name="Arias F."/>
            <person name="Lara F."/>
            <person name="Weissenberger G."/>
            <person name="Kamau G."/>
            <person name="Han H."/>
            <person name="Shen H."/>
            <person name="Dinh H."/>
            <person name="Khalil I."/>
            <person name="Jones J."/>
            <person name="Shafer J."/>
            <person name="Jayaseelan J."/>
            <person name="Quiroz J."/>
            <person name="Blankenburg K."/>
            <person name="Nguyen L."/>
            <person name="Jackson L."/>
            <person name="Francisco L."/>
            <person name="Tang L.-Y."/>
            <person name="Pu L.-L."/>
            <person name="Perales L."/>
            <person name="Lorensuhewa L."/>
            <person name="Munidasa M."/>
            <person name="Coyle M."/>
            <person name="Taylor M."/>
            <person name="Puazo M."/>
            <person name="Firestine M."/>
            <person name="Scheel M."/>
            <person name="Javaid M."/>
            <person name="Wang M."/>
            <person name="Li M."/>
            <person name="Tabassum N."/>
            <person name="Saada N."/>
            <person name="Osuji N."/>
            <person name="Aqrawi P."/>
            <person name="Fu Q."/>
            <person name="Thornton R."/>
            <person name="Raj R."/>
            <person name="Goodspeed R."/>
            <person name="Mata R."/>
            <person name="Najjar R."/>
            <person name="Gubbala S."/>
            <person name="Lee S."/>
            <person name="Denson S."/>
            <person name="Patil S."/>
            <person name="Macmil S."/>
            <person name="Qi S."/>
            <person name="Matskevitch T."/>
            <person name="Palculict T."/>
            <person name="Mathew T."/>
            <person name="Vee V."/>
            <person name="Velamala V."/>
            <person name="Korchina V."/>
            <person name="Cai W."/>
            <person name="Liu W."/>
            <person name="Dai W."/>
            <person name="Zou X."/>
            <person name="Zhu Y."/>
            <person name="Zhang Y."/>
            <person name="Wu Y.-Q."/>
            <person name="Xin Y."/>
            <person name="Nazarath L."/>
            <person name="Kovar C."/>
            <person name="Han Y."/>
            <person name="Muzny D."/>
            <person name="Gibbs R."/>
        </authorList>
    </citation>
    <scope>NUCLEOTIDE SEQUENCE [LARGE SCALE GENOMIC DNA]</scope>
    <source>
        <strain evidence="5">Jacobina</strain>
    </source>
</reference>
<dbReference type="InterPro" id="IPR016186">
    <property type="entry name" value="C-type_lectin-like/link_sf"/>
</dbReference>
<dbReference type="InterPro" id="IPR031986">
    <property type="entry name" value="GD_N"/>
</dbReference>
<dbReference type="PANTHER" id="PTHR22802:SF465">
    <property type="entry name" value="AT17652P-RELATED"/>
    <property type="match status" value="1"/>
</dbReference>
<evidence type="ECO:0000313" key="5">
    <source>
        <dbReference type="Proteomes" id="UP000092461"/>
    </source>
</evidence>
<feature type="signal peptide" evidence="1">
    <location>
        <begin position="1"/>
        <end position="17"/>
    </location>
</feature>
<dbReference type="EnsemblMetazoa" id="LLOJ005068-RA">
    <property type="protein sequence ID" value="LLOJ005068-PA"/>
    <property type="gene ID" value="LLOJ005068"/>
</dbReference>
<keyword evidence="5" id="KW-1185">Reference proteome</keyword>
<dbReference type="SMART" id="SM00034">
    <property type="entry name" value="CLECT"/>
    <property type="match status" value="1"/>
</dbReference>
<dbReference type="Gene3D" id="3.10.100.10">
    <property type="entry name" value="Mannose-Binding Protein A, subunit A"/>
    <property type="match status" value="1"/>
</dbReference>
<dbReference type="InterPro" id="IPR051004">
    <property type="entry name" value="DC-SIGN_domain-containing"/>
</dbReference>
<dbReference type="VEuPathDB" id="VectorBase:LLOJ005068"/>
<proteinExistence type="predicted"/>
<reference evidence="3" key="2">
    <citation type="journal article" date="2020" name="BMC">
        <title>Leishmania infection induces a limited differential gene expression in the sand fly midgut.</title>
        <authorList>
            <person name="Coutinho-Abreu I.V."/>
            <person name="Serafim T.D."/>
            <person name="Meneses C."/>
            <person name="Kamhawi S."/>
            <person name="Oliveira F."/>
            <person name="Valenzuela J.G."/>
        </authorList>
    </citation>
    <scope>NUCLEOTIDE SEQUENCE</scope>
    <source>
        <strain evidence="3">Jacobina</strain>
        <tissue evidence="3">Midgut</tissue>
    </source>
</reference>
<reference evidence="4" key="3">
    <citation type="submission" date="2020-05" db="UniProtKB">
        <authorList>
            <consortium name="EnsemblMetazoa"/>
        </authorList>
    </citation>
    <scope>IDENTIFICATION</scope>
    <source>
        <strain evidence="4">Jacobina</strain>
    </source>
</reference>
<dbReference type="Pfam" id="PF00059">
    <property type="entry name" value="Lectin_C"/>
    <property type="match status" value="1"/>
</dbReference>
<sequence>MNLLAVLVCVLVQSVLAQRYPHPVCAPHFQYVHLNSKLGWVGLGSTTYLESSSLHNITLEVTYATVELEDYSNLGELEITHFHQLRTFKTDERQWNVLYIVKFSTQNPIPDVIKTVLNGVTLCEDKERALSSQKPVHIRLQLTYNGFTNQQKFIAKVLTEPQHTSTTTKAPPSENQILWMSGPFTVRQLTNRKVFLSKEWLNWYEAKEFCHNHNLTLATIRSEMEDKELNKFHRDALPGDGDRGFWIWIGGSKLTGDWLWLGKDPITYFNWGVGEPNNQSDNESCLMVWVKYNNDTWNDSICKVALPFVCEKRN</sequence>
<accession>A0A1B0CKD1</accession>
<dbReference type="InterPro" id="IPR016187">
    <property type="entry name" value="CTDL_fold"/>
</dbReference>
<dbReference type="SUPFAM" id="SSF56436">
    <property type="entry name" value="C-type lectin-like"/>
    <property type="match status" value="1"/>
</dbReference>
<dbReference type="EMBL" id="AJWK01016025">
    <property type="status" value="NOT_ANNOTATED_CDS"/>
    <property type="molecule type" value="Genomic_DNA"/>
</dbReference>
<dbReference type="Proteomes" id="UP000092461">
    <property type="component" value="Unassembled WGS sequence"/>
</dbReference>
<organism evidence="4 5">
    <name type="scientific">Lutzomyia longipalpis</name>
    <name type="common">Sand fly</name>
    <dbReference type="NCBI Taxonomy" id="7200"/>
    <lineage>
        <taxon>Eukaryota</taxon>
        <taxon>Metazoa</taxon>
        <taxon>Ecdysozoa</taxon>
        <taxon>Arthropoda</taxon>
        <taxon>Hexapoda</taxon>
        <taxon>Insecta</taxon>
        <taxon>Pterygota</taxon>
        <taxon>Neoptera</taxon>
        <taxon>Endopterygota</taxon>
        <taxon>Diptera</taxon>
        <taxon>Nematocera</taxon>
        <taxon>Psychodoidea</taxon>
        <taxon>Psychodidae</taxon>
        <taxon>Lutzomyia</taxon>
        <taxon>Lutzomyia</taxon>
    </lineage>
</organism>
<dbReference type="Pfam" id="PF16030">
    <property type="entry name" value="GD_N"/>
    <property type="match status" value="1"/>
</dbReference>
<evidence type="ECO:0000256" key="1">
    <source>
        <dbReference type="SAM" id="SignalP"/>
    </source>
</evidence>
<name>A0A1B0CKD1_LUTLO</name>
<dbReference type="PANTHER" id="PTHR22802">
    <property type="entry name" value="C-TYPE LECTIN SUPERFAMILY MEMBER"/>
    <property type="match status" value="1"/>
</dbReference>
<dbReference type="CDD" id="cd00037">
    <property type="entry name" value="CLECT"/>
    <property type="match status" value="1"/>
</dbReference>
<dbReference type="AlphaFoldDB" id="A0A1B0CKD1"/>
<keyword evidence="1" id="KW-0732">Signal</keyword>
<feature type="chain" id="PRO_5044555380" evidence="1">
    <location>
        <begin position="18"/>
        <end position="314"/>
    </location>
</feature>